<name>E0XS14_9DELT</name>
<protein>
    <submittedName>
        <fullName evidence="2">Uncharacterized protein</fullName>
    </submittedName>
</protein>
<dbReference type="AlphaFoldDB" id="E0XS14"/>
<dbReference type="EMBL" id="GU474857">
    <property type="protein sequence ID" value="ADI17205.1"/>
    <property type="molecule type" value="Genomic_DNA"/>
</dbReference>
<feature type="transmembrane region" description="Helical" evidence="1">
    <location>
        <begin position="15"/>
        <end position="35"/>
    </location>
</feature>
<evidence type="ECO:0000313" key="2">
    <source>
        <dbReference type="EMBL" id="ADI17205.1"/>
    </source>
</evidence>
<evidence type="ECO:0000256" key="1">
    <source>
        <dbReference type="SAM" id="Phobius"/>
    </source>
</evidence>
<proteinExistence type="predicted"/>
<sequence length="82" mass="9180">MADFRLFDAFLNQPLGTVLFVLTALSAIVAGLEIVSPQKRWLKIVSLVESNKSALIVAFSSLFFGSWLYKIVLIREMFTSIP</sequence>
<keyword evidence="1" id="KW-0812">Transmembrane</keyword>
<feature type="transmembrane region" description="Helical" evidence="1">
    <location>
        <begin position="55"/>
        <end position="74"/>
    </location>
</feature>
<reference evidence="2" key="1">
    <citation type="journal article" date="2011" name="Environ. Microbiol.">
        <title>Time-series analyses of Monterey Bay coastal microbial picoplankton using a 'genome proxy' microarray.</title>
        <authorList>
            <person name="Rich V.I."/>
            <person name="Pham V.D."/>
            <person name="Eppley J."/>
            <person name="Shi Y."/>
            <person name="DeLong E.F."/>
        </authorList>
    </citation>
    <scope>NUCLEOTIDE SEQUENCE</scope>
</reference>
<accession>E0XS14</accession>
<keyword evidence="1" id="KW-0472">Membrane</keyword>
<organism evidence="2">
    <name type="scientific">uncultured delta proteobacterium HF0070_10I02</name>
    <dbReference type="NCBI Taxonomy" id="710824"/>
    <lineage>
        <taxon>Bacteria</taxon>
        <taxon>Deltaproteobacteria</taxon>
        <taxon>environmental samples</taxon>
    </lineage>
</organism>
<keyword evidence="1" id="KW-1133">Transmembrane helix</keyword>